<gene>
    <name evidence="2" type="ORF">GX888_03165</name>
</gene>
<dbReference type="SUPFAM" id="SSF51261">
    <property type="entry name" value="Duplicated hybrid motif"/>
    <property type="match status" value="1"/>
</dbReference>
<organism evidence="2 3">
    <name type="scientific">Candidatus Dojkabacteria bacterium</name>
    <dbReference type="NCBI Taxonomy" id="2099670"/>
    <lineage>
        <taxon>Bacteria</taxon>
        <taxon>Candidatus Dojkabacteria</taxon>
    </lineage>
</organism>
<dbReference type="AlphaFoldDB" id="A0A847VDZ0"/>
<dbReference type="Gene3D" id="2.70.70.10">
    <property type="entry name" value="Glucose Permease (Domain IIA)"/>
    <property type="match status" value="1"/>
</dbReference>
<evidence type="ECO:0000313" key="2">
    <source>
        <dbReference type="EMBL" id="NLZ24714.1"/>
    </source>
</evidence>
<dbReference type="Proteomes" id="UP000564033">
    <property type="component" value="Unassembled WGS sequence"/>
</dbReference>
<dbReference type="EMBL" id="JAAZIL010000080">
    <property type="protein sequence ID" value="NLZ24714.1"/>
    <property type="molecule type" value="Genomic_DNA"/>
</dbReference>
<dbReference type="GO" id="GO:0004222">
    <property type="term" value="F:metalloendopeptidase activity"/>
    <property type="evidence" value="ECO:0007669"/>
    <property type="project" value="TreeGrafter"/>
</dbReference>
<accession>A0A847VDZ0</accession>
<evidence type="ECO:0000259" key="1">
    <source>
        <dbReference type="Pfam" id="PF01551"/>
    </source>
</evidence>
<dbReference type="InterPro" id="IPR011055">
    <property type="entry name" value="Dup_hybrid_motif"/>
</dbReference>
<feature type="domain" description="M23ase beta-sheet core" evidence="1">
    <location>
        <begin position="106"/>
        <end position="205"/>
    </location>
</feature>
<dbReference type="PANTHER" id="PTHR21666">
    <property type="entry name" value="PEPTIDASE-RELATED"/>
    <property type="match status" value="1"/>
</dbReference>
<dbReference type="CDD" id="cd12797">
    <property type="entry name" value="M23_peptidase"/>
    <property type="match status" value="1"/>
</dbReference>
<protein>
    <submittedName>
        <fullName evidence="2">M23 family metallopeptidase</fullName>
    </submittedName>
</protein>
<comment type="caution">
    <text evidence="2">The sequence shown here is derived from an EMBL/GenBank/DDBJ whole genome shotgun (WGS) entry which is preliminary data.</text>
</comment>
<dbReference type="Pfam" id="PF01551">
    <property type="entry name" value="Peptidase_M23"/>
    <property type="match status" value="1"/>
</dbReference>
<dbReference type="InterPro" id="IPR016047">
    <property type="entry name" value="M23ase_b-sheet_dom"/>
</dbReference>
<reference evidence="2 3" key="1">
    <citation type="journal article" date="2020" name="Biotechnol. Biofuels">
        <title>New insights from the biogas microbiome by comprehensive genome-resolved metagenomics of nearly 1600 species originating from multiple anaerobic digesters.</title>
        <authorList>
            <person name="Campanaro S."/>
            <person name="Treu L."/>
            <person name="Rodriguez-R L.M."/>
            <person name="Kovalovszki A."/>
            <person name="Ziels R.M."/>
            <person name="Maus I."/>
            <person name="Zhu X."/>
            <person name="Kougias P.G."/>
            <person name="Basile A."/>
            <person name="Luo G."/>
            <person name="Schluter A."/>
            <person name="Konstantinidis K.T."/>
            <person name="Angelidaki I."/>
        </authorList>
    </citation>
    <scope>NUCLEOTIDE SEQUENCE [LARGE SCALE GENOMIC DNA]</scope>
    <source>
        <strain evidence="2">AS19jrsBPTG_9</strain>
    </source>
</reference>
<proteinExistence type="predicted"/>
<evidence type="ECO:0000313" key="3">
    <source>
        <dbReference type="Proteomes" id="UP000564033"/>
    </source>
</evidence>
<dbReference type="PANTHER" id="PTHR21666:SF270">
    <property type="entry name" value="MUREIN HYDROLASE ACTIVATOR ENVC"/>
    <property type="match status" value="1"/>
</dbReference>
<sequence>MTKGIYTGCLIVNGKYNNTTYFTFKDTSFYLNNLFTEDIYPKNVLLNLDLYLQVKSKEWIDVKHSIKERIVIPKAEKIKSNKPFSYPLKKLIGVTQWYGCTQYQCPHKGIDFGATKEKVVSIADGTVKSVGFDKYGGECNQGGNYVLIKHTNGMYSMYLHLDSYSVKAGQKVKKGEKIAVSGNTGKKNCQNFAYHLHFETRKQKDSSTHVNPVPYIDVDWNLIPTLGYKQNPGRLTGDNPHPNF</sequence>
<name>A0A847VDZ0_9BACT</name>
<dbReference type="InterPro" id="IPR050570">
    <property type="entry name" value="Cell_wall_metabolism_enzyme"/>
</dbReference>